<dbReference type="RefSeq" id="WP_188329999.1">
    <property type="nucleotide sequence ID" value="NZ_CP059491.1"/>
</dbReference>
<dbReference type="Pfam" id="PF19457">
    <property type="entry name" value="DUF5994"/>
    <property type="match status" value="1"/>
</dbReference>
<sequence length="145" mass="15247">MKTLPLLGPARVRFGSDPAAPVGGAWYPYTIQLADELPGVLAAASTLIGDITGIDVNWSSFRRLPGLDSPDSPLTPPLMTLTAGKKSVTLLVIPHRTVSSLAAILLRQASNSAIPAGQAHSLEYRRAERILELAGRSLTPDVAAV</sequence>
<proteinExistence type="predicted"/>
<organism evidence="1 2">
    <name type="scientific">Gordonia jinghuaiqii</name>
    <dbReference type="NCBI Taxonomy" id="2758710"/>
    <lineage>
        <taxon>Bacteria</taxon>
        <taxon>Bacillati</taxon>
        <taxon>Actinomycetota</taxon>
        <taxon>Actinomycetes</taxon>
        <taxon>Mycobacteriales</taxon>
        <taxon>Gordoniaceae</taxon>
        <taxon>Gordonia</taxon>
    </lineage>
</organism>
<dbReference type="EMBL" id="CP059491">
    <property type="protein sequence ID" value="QMT02867.1"/>
    <property type="molecule type" value="Genomic_DNA"/>
</dbReference>
<dbReference type="InterPro" id="IPR046036">
    <property type="entry name" value="DUF5994"/>
</dbReference>
<reference evidence="2" key="1">
    <citation type="submission" date="2020-07" db="EMBL/GenBank/DDBJ databases">
        <title>novel species isolated from the respiratory tract of Marmot.</title>
        <authorList>
            <person name="Zhang G."/>
        </authorList>
    </citation>
    <scope>NUCLEOTIDE SEQUENCE [LARGE SCALE GENOMIC DNA]</scope>
    <source>
        <strain evidence="2">686</strain>
    </source>
</reference>
<dbReference type="AlphaFoldDB" id="A0A7D7R4B5"/>
<gene>
    <name evidence="1" type="ORF">H1R19_07010</name>
</gene>
<protein>
    <submittedName>
        <fullName evidence="1">Transposase</fullName>
    </submittedName>
</protein>
<dbReference type="KEGG" id="gji:H1R19_07010"/>
<evidence type="ECO:0000313" key="2">
    <source>
        <dbReference type="Proteomes" id="UP000515663"/>
    </source>
</evidence>
<dbReference type="Proteomes" id="UP000515663">
    <property type="component" value="Chromosome"/>
</dbReference>
<name>A0A7D7R4B5_9ACTN</name>
<evidence type="ECO:0000313" key="1">
    <source>
        <dbReference type="EMBL" id="QMT02867.1"/>
    </source>
</evidence>
<accession>A0A7D7R4B5</accession>
<keyword evidence="2" id="KW-1185">Reference proteome</keyword>